<feature type="transmembrane region" description="Helical" evidence="2">
    <location>
        <begin position="142"/>
        <end position="164"/>
    </location>
</feature>
<keyword evidence="4" id="KW-1185">Reference proteome</keyword>
<sequence length="339" mass="36827">MRTLTDRYIAEVVRRLPEDQREDIATEIAGTIEDMVAAEREDHEHDDNQNHDDDNAAATGGAADAEVDAERLVLKRLGDPAALARRYSGARQYLIGPDVYPVWAHVLRWLLPIAGAFSASVGGILYASTTPDPQLGGLIGEVISSVAGALLWVFAAWTLVVVIVERTTPEGARSPFDVTSSWDPDRLEAAPDRPETRANAVVSLVLLAIFAALPFIPSTFLYIGHLNGGERLVNPAIPTPWIVGYLLLIGVLALIQVWLLLRPAPQPGRLAVEVSVDVVFGVFLTALALSQDSLIHPELVPADGGTVTTAIRWSVVVAIWAIVIWDQFETVRAYRRAGR</sequence>
<dbReference type="Pfam" id="PF22564">
    <property type="entry name" value="HAAS"/>
    <property type="match status" value="1"/>
</dbReference>
<keyword evidence="2" id="KW-0472">Membrane</keyword>
<evidence type="ECO:0000313" key="4">
    <source>
        <dbReference type="Proteomes" id="UP001589700"/>
    </source>
</evidence>
<evidence type="ECO:0000256" key="1">
    <source>
        <dbReference type="SAM" id="MobiDB-lite"/>
    </source>
</evidence>
<feature type="transmembrane region" description="Helical" evidence="2">
    <location>
        <begin position="310"/>
        <end position="328"/>
    </location>
</feature>
<feature type="transmembrane region" description="Helical" evidence="2">
    <location>
        <begin position="242"/>
        <end position="261"/>
    </location>
</feature>
<evidence type="ECO:0008006" key="5">
    <source>
        <dbReference type="Google" id="ProtNLM"/>
    </source>
</evidence>
<feature type="transmembrane region" description="Helical" evidence="2">
    <location>
        <begin position="109"/>
        <end position="127"/>
    </location>
</feature>
<feature type="region of interest" description="Disordered" evidence="1">
    <location>
        <begin position="41"/>
        <end position="61"/>
    </location>
</feature>
<feature type="transmembrane region" description="Helical" evidence="2">
    <location>
        <begin position="201"/>
        <end position="222"/>
    </location>
</feature>
<feature type="transmembrane region" description="Helical" evidence="2">
    <location>
        <begin position="270"/>
        <end position="290"/>
    </location>
</feature>
<dbReference type="EMBL" id="JBHMDY010000032">
    <property type="protein sequence ID" value="MFB9261410.1"/>
    <property type="molecule type" value="Genomic_DNA"/>
</dbReference>
<dbReference type="Proteomes" id="UP001589700">
    <property type="component" value="Unassembled WGS sequence"/>
</dbReference>
<name>A0ABV5JWX0_9ACTN</name>
<comment type="caution">
    <text evidence="3">The sequence shown here is derived from an EMBL/GenBank/DDBJ whole genome shotgun (WGS) entry which is preliminary data.</text>
</comment>
<proteinExistence type="predicted"/>
<keyword evidence="2" id="KW-0812">Transmembrane</keyword>
<feature type="compositionally biased region" description="Basic and acidic residues" evidence="1">
    <location>
        <begin position="41"/>
        <end position="54"/>
    </location>
</feature>
<reference evidence="3 4" key="1">
    <citation type="submission" date="2024-09" db="EMBL/GenBank/DDBJ databases">
        <authorList>
            <person name="Sun Q."/>
            <person name="Mori K."/>
        </authorList>
    </citation>
    <scope>NUCLEOTIDE SEQUENCE [LARGE SCALE GENOMIC DNA]</scope>
    <source>
        <strain evidence="3 4">CCM 7659</strain>
    </source>
</reference>
<evidence type="ECO:0000313" key="3">
    <source>
        <dbReference type="EMBL" id="MFB9261410.1"/>
    </source>
</evidence>
<evidence type="ECO:0000256" key="2">
    <source>
        <dbReference type="SAM" id="Phobius"/>
    </source>
</evidence>
<gene>
    <name evidence="3" type="ORF">ACFFVD_16630</name>
</gene>
<protein>
    <recommendedName>
        <fullName evidence="5">DUF5671 domain-containing protein</fullName>
    </recommendedName>
</protein>
<accession>A0ABV5JWX0</accession>
<keyword evidence="2" id="KW-1133">Transmembrane helix</keyword>
<organism evidence="3 4">
    <name type="scientific">Dietzia aerolata</name>
    <dbReference type="NCBI Taxonomy" id="595984"/>
    <lineage>
        <taxon>Bacteria</taxon>
        <taxon>Bacillati</taxon>
        <taxon>Actinomycetota</taxon>
        <taxon>Actinomycetes</taxon>
        <taxon>Mycobacteriales</taxon>
        <taxon>Dietziaceae</taxon>
        <taxon>Dietzia</taxon>
    </lineage>
</organism>
<dbReference type="RefSeq" id="WP_182633521.1">
    <property type="nucleotide sequence ID" value="NZ_JAALDM010000313.1"/>
</dbReference>